<keyword evidence="3" id="KW-1185">Reference proteome</keyword>
<evidence type="ECO:0000313" key="3">
    <source>
        <dbReference type="Proteomes" id="UP000554482"/>
    </source>
</evidence>
<name>A0A7J6WPU9_THATH</name>
<comment type="caution">
    <text evidence="2">The sequence shown here is derived from an EMBL/GenBank/DDBJ whole genome shotgun (WGS) entry which is preliminary data.</text>
</comment>
<keyword evidence="1" id="KW-1133">Transmembrane helix</keyword>
<evidence type="ECO:0000256" key="1">
    <source>
        <dbReference type="SAM" id="Phobius"/>
    </source>
</evidence>
<dbReference type="AlphaFoldDB" id="A0A7J6WPU9"/>
<proteinExistence type="predicted"/>
<dbReference type="EMBL" id="JABWDY010012026">
    <property type="protein sequence ID" value="KAF5199394.1"/>
    <property type="molecule type" value="Genomic_DNA"/>
</dbReference>
<dbReference type="Proteomes" id="UP000554482">
    <property type="component" value="Unassembled WGS sequence"/>
</dbReference>
<feature type="transmembrane region" description="Helical" evidence="1">
    <location>
        <begin position="35"/>
        <end position="56"/>
    </location>
</feature>
<keyword evidence="1" id="KW-0472">Membrane</keyword>
<accession>A0A7J6WPU9</accession>
<reference evidence="2 3" key="1">
    <citation type="submission" date="2020-06" db="EMBL/GenBank/DDBJ databases">
        <title>Transcriptomic and genomic resources for Thalictrum thalictroides and T. hernandezii: Facilitating candidate gene discovery in an emerging model plant lineage.</title>
        <authorList>
            <person name="Arias T."/>
            <person name="Riano-Pachon D.M."/>
            <person name="Di Stilio V.S."/>
        </authorList>
    </citation>
    <scope>NUCLEOTIDE SEQUENCE [LARGE SCALE GENOMIC DNA]</scope>
    <source>
        <strain evidence="3">cv. WT478/WT964</strain>
        <tissue evidence="2">Leaves</tissue>
    </source>
</reference>
<organism evidence="2 3">
    <name type="scientific">Thalictrum thalictroides</name>
    <name type="common">Rue-anemone</name>
    <name type="synonym">Anemone thalictroides</name>
    <dbReference type="NCBI Taxonomy" id="46969"/>
    <lineage>
        <taxon>Eukaryota</taxon>
        <taxon>Viridiplantae</taxon>
        <taxon>Streptophyta</taxon>
        <taxon>Embryophyta</taxon>
        <taxon>Tracheophyta</taxon>
        <taxon>Spermatophyta</taxon>
        <taxon>Magnoliopsida</taxon>
        <taxon>Ranunculales</taxon>
        <taxon>Ranunculaceae</taxon>
        <taxon>Thalictroideae</taxon>
        <taxon>Thalictrum</taxon>
    </lineage>
</organism>
<gene>
    <name evidence="2" type="ORF">FRX31_011020</name>
</gene>
<evidence type="ECO:0000313" key="2">
    <source>
        <dbReference type="EMBL" id="KAF5199394.1"/>
    </source>
</evidence>
<protein>
    <submittedName>
        <fullName evidence="2">Uncharacterized protein</fullName>
    </submittedName>
</protein>
<keyword evidence="1" id="KW-0812">Transmembrane</keyword>
<sequence length="60" mass="6705">MEREEEGPRGKCRCWCSGYGEREEKGRGRTTAGRLVLLTTSILGFLIHNLALLTAFCFGL</sequence>